<dbReference type="PANTHER" id="PTHR43047">
    <property type="entry name" value="TWO-COMPONENT HISTIDINE PROTEIN KINASE"/>
    <property type="match status" value="1"/>
</dbReference>
<dbReference type="GeneID" id="19210950"/>
<feature type="compositionally biased region" description="Pro residues" evidence="7">
    <location>
        <begin position="595"/>
        <end position="606"/>
    </location>
</feature>
<dbReference type="AlphaFoldDB" id="A0A5M3M779"/>
<evidence type="ECO:0000256" key="1">
    <source>
        <dbReference type="ARBA" id="ARBA00000085"/>
    </source>
</evidence>
<dbReference type="Pfam" id="PF00072">
    <property type="entry name" value="Response_reg"/>
    <property type="match status" value="1"/>
</dbReference>
<keyword evidence="5" id="KW-0418">Kinase</keyword>
<keyword evidence="8" id="KW-0812">Transmembrane</keyword>
<feature type="transmembrane region" description="Helical" evidence="8">
    <location>
        <begin position="337"/>
        <end position="355"/>
    </location>
</feature>
<evidence type="ECO:0000259" key="9">
    <source>
        <dbReference type="PROSITE" id="PS50109"/>
    </source>
</evidence>
<feature type="transmembrane region" description="Helical" evidence="8">
    <location>
        <begin position="361"/>
        <end position="381"/>
    </location>
</feature>
<evidence type="ECO:0000256" key="7">
    <source>
        <dbReference type="SAM" id="MobiDB-lite"/>
    </source>
</evidence>
<dbReference type="CDD" id="cd00082">
    <property type="entry name" value="HisKA"/>
    <property type="match status" value="1"/>
</dbReference>
<feature type="region of interest" description="Disordered" evidence="7">
    <location>
        <begin position="677"/>
        <end position="696"/>
    </location>
</feature>
<dbReference type="InterPro" id="IPR036890">
    <property type="entry name" value="HATPase_C_sf"/>
</dbReference>
<evidence type="ECO:0000313" key="12">
    <source>
        <dbReference type="Proteomes" id="UP000053558"/>
    </source>
</evidence>
<dbReference type="InterPro" id="IPR003594">
    <property type="entry name" value="HATPase_dom"/>
</dbReference>
<dbReference type="CDD" id="cd17546">
    <property type="entry name" value="REC_hyHK_CKI1_RcsC-like"/>
    <property type="match status" value="1"/>
</dbReference>
<feature type="transmembrane region" description="Helical" evidence="8">
    <location>
        <begin position="247"/>
        <end position="266"/>
    </location>
</feature>
<keyword evidence="3 6" id="KW-0597">Phosphoprotein</keyword>
<dbReference type="SUPFAM" id="SSF52172">
    <property type="entry name" value="CheY-like"/>
    <property type="match status" value="2"/>
</dbReference>
<dbReference type="OrthoDB" id="60033at2759"/>
<feature type="compositionally biased region" description="Gly residues" evidence="7">
    <location>
        <begin position="151"/>
        <end position="164"/>
    </location>
</feature>
<dbReference type="GO" id="GO:0000155">
    <property type="term" value="F:phosphorelay sensor kinase activity"/>
    <property type="evidence" value="ECO:0007669"/>
    <property type="project" value="InterPro"/>
</dbReference>
<dbReference type="Pfam" id="PF00512">
    <property type="entry name" value="HisKA"/>
    <property type="match status" value="1"/>
</dbReference>
<dbReference type="SUPFAM" id="SSF47384">
    <property type="entry name" value="Homodimeric domain of signal transducing histidine kinase"/>
    <property type="match status" value="1"/>
</dbReference>
<evidence type="ECO:0000256" key="6">
    <source>
        <dbReference type="PROSITE-ProRule" id="PRU00169"/>
    </source>
</evidence>
<gene>
    <name evidence="11" type="ORF">CONPUDRAFT_85430</name>
</gene>
<dbReference type="PROSITE" id="PS50110">
    <property type="entry name" value="RESPONSE_REGULATORY"/>
    <property type="match status" value="1"/>
</dbReference>
<dbReference type="OMA" id="KSEMHYN"/>
<dbReference type="Gene3D" id="1.10.287.130">
    <property type="match status" value="1"/>
</dbReference>
<dbReference type="EMBL" id="JH711589">
    <property type="protein sequence ID" value="EIW75099.1"/>
    <property type="molecule type" value="Genomic_DNA"/>
</dbReference>
<comment type="caution">
    <text evidence="11">The sequence shown here is derived from an EMBL/GenBank/DDBJ whole genome shotgun (WGS) entry which is preliminary data.</text>
</comment>
<dbReference type="InterPro" id="IPR036097">
    <property type="entry name" value="HisK_dim/P_sf"/>
</dbReference>
<name>A0A5M3M779_CONPW</name>
<feature type="compositionally biased region" description="Low complexity" evidence="7">
    <location>
        <begin position="947"/>
        <end position="969"/>
    </location>
</feature>
<evidence type="ECO:0000256" key="5">
    <source>
        <dbReference type="ARBA" id="ARBA00022777"/>
    </source>
</evidence>
<dbReference type="GO" id="GO:0009927">
    <property type="term" value="F:histidine phosphotransfer kinase activity"/>
    <property type="evidence" value="ECO:0007669"/>
    <property type="project" value="TreeGrafter"/>
</dbReference>
<feature type="compositionally biased region" description="Basic and acidic residues" evidence="7">
    <location>
        <begin position="121"/>
        <end position="131"/>
    </location>
</feature>
<dbReference type="InterPro" id="IPR005467">
    <property type="entry name" value="His_kinase_dom"/>
</dbReference>
<dbReference type="Gene3D" id="3.40.50.2300">
    <property type="match status" value="1"/>
</dbReference>
<dbReference type="PRINTS" id="PR00344">
    <property type="entry name" value="BCTRLSENSOR"/>
</dbReference>
<evidence type="ECO:0000259" key="10">
    <source>
        <dbReference type="PROSITE" id="PS50110"/>
    </source>
</evidence>
<dbReference type="PROSITE" id="PS50109">
    <property type="entry name" value="HIS_KIN"/>
    <property type="match status" value="1"/>
</dbReference>
<evidence type="ECO:0000256" key="4">
    <source>
        <dbReference type="ARBA" id="ARBA00022679"/>
    </source>
</evidence>
<organism evidence="11 12">
    <name type="scientific">Coniophora puteana (strain RWD-64-598)</name>
    <name type="common">Brown rot fungus</name>
    <dbReference type="NCBI Taxonomy" id="741705"/>
    <lineage>
        <taxon>Eukaryota</taxon>
        <taxon>Fungi</taxon>
        <taxon>Dikarya</taxon>
        <taxon>Basidiomycota</taxon>
        <taxon>Agaricomycotina</taxon>
        <taxon>Agaricomycetes</taxon>
        <taxon>Agaricomycetidae</taxon>
        <taxon>Boletales</taxon>
        <taxon>Coniophorineae</taxon>
        <taxon>Coniophoraceae</taxon>
        <taxon>Coniophora</taxon>
    </lineage>
</organism>
<evidence type="ECO:0000256" key="2">
    <source>
        <dbReference type="ARBA" id="ARBA00012438"/>
    </source>
</evidence>
<feature type="region of interest" description="Disordered" evidence="7">
    <location>
        <begin position="83"/>
        <end position="165"/>
    </location>
</feature>
<feature type="transmembrane region" description="Helical" evidence="8">
    <location>
        <begin position="273"/>
        <end position="293"/>
    </location>
</feature>
<feature type="modified residue" description="4-aspartylphosphate" evidence="6">
    <location>
        <position position="1146"/>
    </location>
</feature>
<feature type="domain" description="Response regulatory" evidence="10">
    <location>
        <begin position="1044"/>
        <end position="1211"/>
    </location>
</feature>
<dbReference type="RefSeq" id="XP_007774532.1">
    <property type="nucleotide sequence ID" value="XM_007776342.1"/>
</dbReference>
<evidence type="ECO:0000256" key="8">
    <source>
        <dbReference type="SAM" id="Phobius"/>
    </source>
</evidence>
<dbReference type="Gene3D" id="3.30.565.10">
    <property type="entry name" value="Histidine kinase-like ATPase, C-terminal domain"/>
    <property type="match status" value="2"/>
</dbReference>
<dbReference type="Proteomes" id="UP000053558">
    <property type="component" value="Unassembled WGS sequence"/>
</dbReference>
<evidence type="ECO:0000313" key="11">
    <source>
        <dbReference type="EMBL" id="EIW75099.1"/>
    </source>
</evidence>
<feature type="region of interest" description="Disordered" evidence="7">
    <location>
        <begin position="594"/>
        <end position="669"/>
    </location>
</feature>
<proteinExistence type="predicted"/>
<dbReference type="KEGG" id="cput:CONPUDRAFT_85430"/>
<accession>A0A5M3M779</accession>
<dbReference type="SMART" id="SM00387">
    <property type="entry name" value="HATPase_c"/>
    <property type="match status" value="1"/>
</dbReference>
<feature type="region of interest" description="Disordered" evidence="7">
    <location>
        <begin position="1108"/>
        <end position="1128"/>
    </location>
</feature>
<feature type="compositionally biased region" description="Gly residues" evidence="7">
    <location>
        <begin position="622"/>
        <end position="632"/>
    </location>
</feature>
<dbReference type="SMART" id="SM00448">
    <property type="entry name" value="REC"/>
    <property type="match status" value="1"/>
</dbReference>
<dbReference type="InterPro" id="IPR011006">
    <property type="entry name" value="CheY-like_superfamily"/>
</dbReference>
<feature type="compositionally biased region" description="Basic and acidic residues" evidence="7">
    <location>
        <begin position="658"/>
        <end position="669"/>
    </location>
</feature>
<keyword evidence="8" id="KW-0472">Membrane</keyword>
<keyword evidence="8" id="KW-1133">Transmembrane helix</keyword>
<dbReference type="EC" id="2.7.13.3" evidence="2"/>
<reference evidence="12" key="1">
    <citation type="journal article" date="2012" name="Science">
        <title>The Paleozoic origin of enzymatic lignin decomposition reconstructed from 31 fungal genomes.</title>
        <authorList>
            <person name="Floudas D."/>
            <person name="Binder M."/>
            <person name="Riley R."/>
            <person name="Barry K."/>
            <person name="Blanchette R.A."/>
            <person name="Henrissat B."/>
            <person name="Martinez A.T."/>
            <person name="Otillar R."/>
            <person name="Spatafora J.W."/>
            <person name="Yadav J.S."/>
            <person name="Aerts A."/>
            <person name="Benoit I."/>
            <person name="Boyd A."/>
            <person name="Carlson A."/>
            <person name="Copeland A."/>
            <person name="Coutinho P.M."/>
            <person name="de Vries R.P."/>
            <person name="Ferreira P."/>
            <person name="Findley K."/>
            <person name="Foster B."/>
            <person name="Gaskell J."/>
            <person name="Glotzer D."/>
            <person name="Gorecki P."/>
            <person name="Heitman J."/>
            <person name="Hesse C."/>
            <person name="Hori C."/>
            <person name="Igarashi K."/>
            <person name="Jurgens J.A."/>
            <person name="Kallen N."/>
            <person name="Kersten P."/>
            <person name="Kohler A."/>
            <person name="Kuees U."/>
            <person name="Kumar T.K.A."/>
            <person name="Kuo A."/>
            <person name="LaButti K."/>
            <person name="Larrondo L.F."/>
            <person name="Lindquist E."/>
            <person name="Ling A."/>
            <person name="Lombard V."/>
            <person name="Lucas S."/>
            <person name="Lundell T."/>
            <person name="Martin R."/>
            <person name="McLaughlin D.J."/>
            <person name="Morgenstern I."/>
            <person name="Morin E."/>
            <person name="Murat C."/>
            <person name="Nagy L.G."/>
            <person name="Nolan M."/>
            <person name="Ohm R.A."/>
            <person name="Patyshakuliyeva A."/>
            <person name="Rokas A."/>
            <person name="Ruiz-Duenas F.J."/>
            <person name="Sabat G."/>
            <person name="Salamov A."/>
            <person name="Samejima M."/>
            <person name="Schmutz J."/>
            <person name="Slot J.C."/>
            <person name="St John F."/>
            <person name="Stenlid J."/>
            <person name="Sun H."/>
            <person name="Sun S."/>
            <person name="Syed K."/>
            <person name="Tsang A."/>
            <person name="Wiebenga A."/>
            <person name="Young D."/>
            <person name="Pisabarro A."/>
            <person name="Eastwood D.C."/>
            <person name="Martin F."/>
            <person name="Cullen D."/>
            <person name="Grigoriev I.V."/>
            <person name="Hibbett D.S."/>
        </authorList>
    </citation>
    <scope>NUCLEOTIDE SEQUENCE [LARGE SCALE GENOMIC DNA]</scope>
    <source>
        <strain evidence="12">RWD-64-598 SS2</strain>
    </source>
</reference>
<comment type="catalytic activity">
    <reaction evidence="1">
        <text>ATP + protein L-histidine = ADP + protein N-phospho-L-histidine.</text>
        <dbReference type="EC" id="2.7.13.3"/>
    </reaction>
</comment>
<feature type="region of interest" description="Disordered" evidence="7">
    <location>
        <begin position="913"/>
        <end position="993"/>
    </location>
</feature>
<dbReference type="InterPro" id="IPR004358">
    <property type="entry name" value="Sig_transdc_His_kin-like_C"/>
</dbReference>
<dbReference type="GO" id="GO:0005886">
    <property type="term" value="C:plasma membrane"/>
    <property type="evidence" value="ECO:0007669"/>
    <property type="project" value="TreeGrafter"/>
</dbReference>
<dbReference type="InterPro" id="IPR003661">
    <property type="entry name" value="HisK_dim/P_dom"/>
</dbReference>
<dbReference type="InterPro" id="IPR001789">
    <property type="entry name" value="Sig_transdc_resp-reg_receiver"/>
</dbReference>
<dbReference type="PANTHER" id="PTHR43047:SF66">
    <property type="entry name" value="HISKA"/>
    <property type="match status" value="1"/>
</dbReference>
<dbReference type="SMART" id="SM00388">
    <property type="entry name" value="HisKA"/>
    <property type="match status" value="1"/>
</dbReference>
<keyword evidence="4" id="KW-0808">Transferase</keyword>
<feature type="region of interest" description="Disordered" evidence="7">
    <location>
        <begin position="1"/>
        <end position="27"/>
    </location>
</feature>
<evidence type="ECO:0000256" key="3">
    <source>
        <dbReference type="ARBA" id="ARBA00022553"/>
    </source>
</evidence>
<dbReference type="Pfam" id="PF02518">
    <property type="entry name" value="HATPase_c"/>
    <property type="match status" value="1"/>
</dbReference>
<feature type="compositionally biased region" description="Basic and acidic residues" evidence="7">
    <location>
        <begin position="980"/>
        <end position="990"/>
    </location>
</feature>
<sequence length="1240" mass="134107">MVHLPRLTDSQPPTAAPLSVDDEIPSTPSEVAEELLALPAPVLAAGTLYGSGSRSNKKRIRTARIDGLKVHWARFIKRVGTESPSDSSAIVESSLGSSQRQHKPVTDEEEEDDGGEVDEIVVDRDWTEDMKSSFGPSEQALRDRSGDSRGAYGGGGTTTSGGGHESTALLEDGRLFQKLLIIIRWEVLPAIEKFFLVRFHDLKTEKRYRRENWFIKKSLALWSAAFYIVNWIIGATTIVSPELFDKIWVYGITPVLTFPLVLYVMYDFPRDRVVAYQVALGLATWCWAIYAFINMYLTGFTSNAHIYPLGGKTFLNTFFYTSAPQTIALFGLGMNRITALICVTSFFVFACGMILPFEPIWIRNLLTFLIYHIFLLFVHYMNESSERRLFILREQLKNQFKATQKAQINERKEADSKRRLTSYVFHEVRVPLNTALLAVQNMEASGAVMKTQEIEFMALEGSLVMMSKVLNDMLDFNRMDSGRFEILSKPYTFHAVLRSLFVPLRMATDARQLKLVTRLDPTIDQVAWRAAYEAAGEDPDAVDGLLAAEGERDGVVLGDAIRLRQIINNLASNACKFTRAGGQISVTTRLVFPAHPQPEPAAPRPEMPLSAPPGLDDDVDVDGGGGGGGGEGGDGEVVQEALFTPAEERDEPFTTALEVRERERAREQEREALAELARTKMQESRGGGGGGQGDAVMVRRRSMTRSKSKSSTSGAIHGRGAPAPPHGGPSGTAVHEGLGDQEGEKQATEASSSGRRQVKRVVVRIEVSDTGTGIPPREMARGKLFSAFNQTEQGRQQGGKGTGLGLALVRQIVKLSGGRLGVRSKVGQGSTFWVELPLGVGARVVDPPDSQDTTLVDHGHDAQVRDDHGSTNANGGGAVNPSVMKTLMDQGGLVELKLPSSARNSLEPNVLTRGIGELSSGTPCPVLPGAGSGSGPGDLAPPPPMLGRTSSEGASSSSSSGTSPTLVSSMWSTPSAAESPTRRSQDKDAPARSSPEFYATKIDAFPKSFSSALPKTFELAKTAPTRATVARRKGPSVVFDPPLVVLVVDDDKLTRTIMSRTLARLGCTVSTAENGEVALEMVVGKWVVDRMKERDQLTFDVLAGRRGRSVAAPESGSSPGSGSGGAEEAFMTPLAAPVQYDVIFLDNQMPVMSGIEAVSRLREMGRDDFVVGVTGNALIDDQRQYLEAGVDHVLTKPVFEPGLVKMLTTADERRRKIPALSGSNEGGAIPAVSKEVISEG</sequence>
<feature type="domain" description="Histidine kinase" evidence="9">
    <location>
        <begin position="423"/>
        <end position="840"/>
    </location>
</feature>
<feature type="compositionally biased region" description="Polar residues" evidence="7">
    <location>
        <begin position="83"/>
        <end position="99"/>
    </location>
</feature>
<feature type="compositionally biased region" description="Acidic residues" evidence="7">
    <location>
        <begin position="107"/>
        <end position="120"/>
    </location>
</feature>
<protein>
    <recommendedName>
        <fullName evidence="2">histidine kinase</fullName>
        <ecNumber evidence="2">2.7.13.3</ecNumber>
    </recommendedName>
</protein>
<feature type="compositionally biased region" description="Low complexity" evidence="7">
    <location>
        <begin position="709"/>
        <end position="721"/>
    </location>
</feature>
<feature type="transmembrane region" description="Helical" evidence="8">
    <location>
        <begin position="219"/>
        <end position="241"/>
    </location>
</feature>
<dbReference type="SUPFAM" id="SSF55874">
    <property type="entry name" value="ATPase domain of HSP90 chaperone/DNA topoisomerase II/histidine kinase"/>
    <property type="match status" value="2"/>
</dbReference>
<feature type="region of interest" description="Disordered" evidence="7">
    <location>
        <begin position="701"/>
        <end position="757"/>
    </location>
</feature>
<keyword evidence="12" id="KW-1185">Reference proteome</keyword>